<keyword evidence="3" id="KW-1185">Reference proteome</keyword>
<dbReference type="Proteomes" id="UP000663760">
    <property type="component" value="Chromosome 8"/>
</dbReference>
<reference evidence="1" key="1">
    <citation type="submission" date="2019-12" db="EMBL/GenBank/DDBJ databases">
        <authorList>
            <person name="Scholz U."/>
            <person name="Mascher M."/>
            <person name="Fiebig A."/>
        </authorList>
    </citation>
    <scope>NUCLEOTIDE SEQUENCE</scope>
</reference>
<protein>
    <submittedName>
        <fullName evidence="1">Uncharacterized protein</fullName>
    </submittedName>
</protein>
<dbReference type="EMBL" id="LR743595">
    <property type="protein sequence ID" value="CAA2624367.1"/>
    <property type="molecule type" value="Genomic_DNA"/>
</dbReference>
<organism evidence="1">
    <name type="scientific">Spirodela intermedia</name>
    <name type="common">Intermediate duckweed</name>
    <dbReference type="NCBI Taxonomy" id="51605"/>
    <lineage>
        <taxon>Eukaryota</taxon>
        <taxon>Viridiplantae</taxon>
        <taxon>Streptophyta</taxon>
        <taxon>Embryophyta</taxon>
        <taxon>Tracheophyta</taxon>
        <taxon>Spermatophyta</taxon>
        <taxon>Magnoliopsida</taxon>
        <taxon>Liliopsida</taxon>
        <taxon>Araceae</taxon>
        <taxon>Lemnoideae</taxon>
        <taxon>Spirodela</taxon>
    </lineage>
</organism>
<evidence type="ECO:0000313" key="1">
    <source>
        <dbReference type="EMBL" id="CAA2624367.1"/>
    </source>
</evidence>
<proteinExistence type="predicted"/>
<accession>A0A7I8J106</accession>
<evidence type="ECO:0000313" key="2">
    <source>
        <dbReference type="EMBL" id="CAA7400315.1"/>
    </source>
</evidence>
<dbReference type="EMBL" id="LR746271">
    <property type="protein sequence ID" value="CAA7400315.1"/>
    <property type="molecule type" value="Genomic_DNA"/>
</dbReference>
<name>A0A7I8J106_SPIIN</name>
<gene>
    <name evidence="1" type="ORF">SI7747_08010206</name>
    <name evidence="2" type="ORF">SI8410_08010993</name>
</gene>
<sequence>MLVFQHISTLREPPLSALMLIASMTDTK</sequence>
<dbReference type="AlphaFoldDB" id="A0A7I8J106"/>
<evidence type="ECO:0000313" key="3">
    <source>
        <dbReference type="Proteomes" id="UP000663760"/>
    </source>
</evidence>